<gene>
    <name evidence="3" type="ORF">MasN3_09410</name>
</gene>
<proteinExistence type="predicted"/>
<evidence type="ECO:0000256" key="1">
    <source>
        <dbReference type="SAM" id="SignalP"/>
    </source>
</evidence>
<protein>
    <recommendedName>
        <fullName evidence="2">Ice-binding protein C-terminal domain-containing protein</fullName>
    </recommendedName>
</protein>
<dbReference type="Proteomes" id="UP001163336">
    <property type="component" value="Chromosome"/>
</dbReference>
<feature type="chain" id="PRO_5047357811" description="Ice-binding protein C-terminal domain-containing protein" evidence="1">
    <location>
        <begin position="23"/>
        <end position="215"/>
    </location>
</feature>
<sequence>MKMFNKSMLAVCLITAAQIVSATPFSVTKSVLTPGSGYGTDSCEIGFFCSGSKLDVLFSTTNFAAKNFDLINVGDSVTFNVGQVSFREADVWLLGTYGITEGELDNLGVSLALSFGAPGSIINTLQATGTAYLGRINDREVDYKLTWDPMTVNFGNGGSYMISLNDLSFSNSNNSWSPLQATVKLKSTEVPEPGSLALLGLGMIGFAAARRRATK</sequence>
<name>A0ABM8C2N7_9BURK</name>
<dbReference type="EMBL" id="AP026966">
    <property type="protein sequence ID" value="BDT57447.1"/>
    <property type="molecule type" value="Genomic_DNA"/>
</dbReference>
<reference evidence="3" key="1">
    <citation type="submission" date="2022-11" db="EMBL/GenBank/DDBJ databases">
        <title>Isolation and characterization of PLA-degrading bacterium Massilia sp. from Antarctic soil.</title>
        <authorList>
            <person name="Sato K."/>
            <person name="Gomez-Fuentes C."/>
            <person name="Ahmad S.A."/>
            <person name="Zulkharnain A."/>
        </authorList>
    </citation>
    <scope>NUCLEOTIDE SEQUENCE</scope>
    <source>
        <strain evidence="3">N-3</strain>
    </source>
</reference>
<evidence type="ECO:0000313" key="4">
    <source>
        <dbReference type="Proteomes" id="UP001163336"/>
    </source>
</evidence>
<keyword evidence="1" id="KW-0732">Signal</keyword>
<dbReference type="Pfam" id="PF07589">
    <property type="entry name" value="PEP-CTERM"/>
    <property type="match status" value="1"/>
</dbReference>
<feature type="domain" description="Ice-binding protein C-terminal" evidence="2">
    <location>
        <begin position="190"/>
        <end position="212"/>
    </location>
</feature>
<dbReference type="RefSeq" id="WP_281912736.1">
    <property type="nucleotide sequence ID" value="NZ_AP026966.1"/>
</dbReference>
<evidence type="ECO:0000259" key="2">
    <source>
        <dbReference type="Pfam" id="PF07589"/>
    </source>
</evidence>
<accession>A0ABM8C2N7</accession>
<evidence type="ECO:0000313" key="3">
    <source>
        <dbReference type="EMBL" id="BDT57447.1"/>
    </source>
</evidence>
<dbReference type="InterPro" id="IPR013424">
    <property type="entry name" value="Ice-binding_C"/>
</dbReference>
<feature type="signal peptide" evidence="1">
    <location>
        <begin position="1"/>
        <end position="22"/>
    </location>
</feature>
<keyword evidence="4" id="KW-1185">Reference proteome</keyword>
<dbReference type="NCBIfam" id="TIGR02595">
    <property type="entry name" value="PEP_CTERM"/>
    <property type="match status" value="1"/>
</dbReference>
<organism evidence="3 4">
    <name type="scientific">Massilia varians</name>
    <dbReference type="NCBI Taxonomy" id="457921"/>
    <lineage>
        <taxon>Bacteria</taxon>
        <taxon>Pseudomonadati</taxon>
        <taxon>Pseudomonadota</taxon>
        <taxon>Betaproteobacteria</taxon>
        <taxon>Burkholderiales</taxon>
        <taxon>Oxalobacteraceae</taxon>
        <taxon>Telluria group</taxon>
        <taxon>Massilia</taxon>
    </lineage>
</organism>